<organism evidence="1 2">
    <name type="scientific">Nocardia jinanensis</name>
    <dbReference type="NCBI Taxonomy" id="382504"/>
    <lineage>
        <taxon>Bacteria</taxon>
        <taxon>Bacillati</taxon>
        <taxon>Actinomycetota</taxon>
        <taxon>Actinomycetes</taxon>
        <taxon>Mycobacteriales</taxon>
        <taxon>Nocardiaceae</taxon>
        <taxon>Nocardia</taxon>
    </lineage>
</organism>
<name>A0A917VVK9_9NOCA</name>
<evidence type="ECO:0000313" key="1">
    <source>
        <dbReference type="EMBL" id="GGL27146.1"/>
    </source>
</evidence>
<evidence type="ECO:0000313" key="2">
    <source>
        <dbReference type="Proteomes" id="UP000638263"/>
    </source>
</evidence>
<gene>
    <name evidence="1" type="ORF">GCM10011588_47380</name>
</gene>
<sequence length="80" mass="9148">MLQQWLQFVEPDAVDRVLYRNLCLEEIFHLVKLQTAYLISEVFVTKLLEEDSRIIGLCGGQASGNGWMHAAVIIVHKYEG</sequence>
<keyword evidence="2" id="KW-1185">Reference proteome</keyword>
<dbReference type="Proteomes" id="UP000638263">
    <property type="component" value="Unassembled WGS sequence"/>
</dbReference>
<dbReference type="EMBL" id="BMMH01000010">
    <property type="protein sequence ID" value="GGL27146.1"/>
    <property type="molecule type" value="Genomic_DNA"/>
</dbReference>
<comment type="caution">
    <text evidence="1">The sequence shown here is derived from an EMBL/GenBank/DDBJ whole genome shotgun (WGS) entry which is preliminary data.</text>
</comment>
<reference evidence="1" key="1">
    <citation type="journal article" date="2014" name="Int. J. Syst. Evol. Microbiol.">
        <title>Complete genome sequence of Corynebacterium casei LMG S-19264T (=DSM 44701T), isolated from a smear-ripened cheese.</title>
        <authorList>
            <consortium name="US DOE Joint Genome Institute (JGI-PGF)"/>
            <person name="Walter F."/>
            <person name="Albersmeier A."/>
            <person name="Kalinowski J."/>
            <person name="Ruckert C."/>
        </authorList>
    </citation>
    <scope>NUCLEOTIDE SEQUENCE</scope>
    <source>
        <strain evidence="1">CGMCC 4.3508</strain>
    </source>
</reference>
<dbReference type="AlphaFoldDB" id="A0A917VVK9"/>
<protein>
    <submittedName>
        <fullName evidence="1">Uncharacterized protein</fullName>
    </submittedName>
</protein>
<proteinExistence type="predicted"/>
<accession>A0A917VVK9</accession>
<reference evidence="1" key="2">
    <citation type="submission" date="2020-09" db="EMBL/GenBank/DDBJ databases">
        <authorList>
            <person name="Sun Q."/>
            <person name="Zhou Y."/>
        </authorList>
    </citation>
    <scope>NUCLEOTIDE SEQUENCE</scope>
    <source>
        <strain evidence="1">CGMCC 4.3508</strain>
    </source>
</reference>